<keyword evidence="1" id="KW-0472">Membrane</keyword>
<sequence length="114" mass="11974">MESSEFLLSLLGPAAYAVPYLLVCGIGLTLCLMRRQRLGAAATYGAAGFGLLMLESLLGLTNHAWMIWSLHAGGDSSGISLRSSIFGGVNMLVTLTGLSLLMTAVLMRRPGQTA</sequence>
<keyword evidence="1" id="KW-0812">Transmembrane</keyword>
<comment type="caution">
    <text evidence="2">The sequence shown here is derived from an EMBL/GenBank/DDBJ whole genome shotgun (WGS) entry which is preliminary data.</text>
</comment>
<accession>A0A371JXM8</accession>
<feature type="transmembrane region" description="Helical" evidence="1">
    <location>
        <begin position="6"/>
        <end position="32"/>
    </location>
</feature>
<dbReference type="Proteomes" id="UP000264492">
    <property type="component" value="Unassembled WGS sequence"/>
</dbReference>
<organism evidence="2 3">
    <name type="scientific">Lysobacter silvisoli</name>
    <dbReference type="NCBI Taxonomy" id="2293254"/>
    <lineage>
        <taxon>Bacteria</taxon>
        <taxon>Pseudomonadati</taxon>
        <taxon>Pseudomonadota</taxon>
        <taxon>Gammaproteobacteria</taxon>
        <taxon>Lysobacterales</taxon>
        <taxon>Lysobacteraceae</taxon>
        <taxon>Lysobacter</taxon>
    </lineage>
</organism>
<protein>
    <submittedName>
        <fullName evidence="2">Uncharacterized protein</fullName>
    </submittedName>
</protein>
<evidence type="ECO:0000256" key="1">
    <source>
        <dbReference type="SAM" id="Phobius"/>
    </source>
</evidence>
<feature type="transmembrane region" description="Helical" evidence="1">
    <location>
        <begin position="44"/>
        <end position="65"/>
    </location>
</feature>
<name>A0A371JXM8_9GAMM</name>
<evidence type="ECO:0000313" key="2">
    <source>
        <dbReference type="EMBL" id="RDZ26400.1"/>
    </source>
</evidence>
<feature type="transmembrane region" description="Helical" evidence="1">
    <location>
        <begin position="85"/>
        <end position="107"/>
    </location>
</feature>
<keyword evidence="3" id="KW-1185">Reference proteome</keyword>
<gene>
    <name evidence="2" type="ORF">DX914_15465</name>
</gene>
<dbReference type="RefSeq" id="WP_115860379.1">
    <property type="nucleotide sequence ID" value="NZ_QTSU01000003.1"/>
</dbReference>
<evidence type="ECO:0000313" key="3">
    <source>
        <dbReference type="Proteomes" id="UP000264492"/>
    </source>
</evidence>
<keyword evidence="1" id="KW-1133">Transmembrane helix</keyword>
<proteinExistence type="predicted"/>
<dbReference type="EMBL" id="QTSU01000003">
    <property type="protein sequence ID" value="RDZ26400.1"/>
    <property type="molecule type" value="Genomic_DNA"/>
</dbReference>
<reference evidence="2 3" key="1">
    <citation type="submission" date="2018-08" db="EMBL/GenBank/DDBJ databases">
        <title>Lysobacter sp. zong2l5, whole genome shotgun sequence.</title>
        <authorList>
            <person name="Zhang X."/>
            <person name="Feng G."/>
            <person name="Zhu H."/>
        </authorList>
    </citation>
    <scope>NUCLEOTIDE SEQUENCE [LARGE SCALE GENOMIC DNA]</scope>
    <source>
        <strain evidence="3">zong2l5</strain>
    </source>
</reference>
<dbReference type="AlphaFoldDB" id="A0A371JXM8"/>